<keyword evidence="1" id="KW-0547">Nucleotide-binding</keyword>
<organism evidence="4">
    <name type="scientific">hydrothermal vent metagenome</name>
    <dbReference type="NCBI Taxonomy" id="652676"/>
    <lineage>
        <taxon>unclassified sequences</taxon>
        <taxon>metagenomes</taxon>
        <taxon>ecological metagenomes</taxon>
    </lineage>
</organism>
<evidence type="ECO:0000256" key="1">
    <source>
        <dbReference type="ARBA" id="ARBA00022741"/>
    </source>
</evidence>
<dbReference type="GO" id="GO:0005525">
    <property type="term" value="F:GTP binding"/>
    <property type="evidence" value="ECO:0007669"/>
    <property type="project" value="UniProtKB-KW"/>
</dbReference>
<dbReference type="SUPFAM" id="SSF109998">
    <property type="entry name" value="Triger factor/SurA peptide-binding domain-like"/>
    <property type="match status" value="1"/>
</dbReference>
<dbReference type="CDD" id="cd00882">
    <property type="entry name" value="Ras_like_GTPase"/>
    <property type="match status" value="1"/>
</dbReference>
<accession>A0A3B1CGK6</accession>
<dbReference type="GO" id="GO:0003924">
    <property type="term" value="F:GTPase activity"/>
    <property type="evidence" value="ECO:0007669"/>
    <property type="project" value="InterPro"/>
</dbReference>
<dbReference type="InterPro" id="IPR006689">
    <property type="entry name" value="Small_GTPase_ARF/SAR"/>
</dbReference>
<evidence type="ECO:0000256" key="2">
    <source>
        <dbReference type="ARBA" id="ARBA00023134"/>
    </source>
</evidence>
<evidence type="ECO:0000313" key="4">
    <source>
        <dbReference type="EMBL" id="VAX23883.1"/>
    </source>
</evidence>
<evidence type="ECO:0000256" key="3">
    <source>
        <dbReference type="SAM" id="Coils"/>
    </source>
</evidence>
<feature type="coiled-coil region" evidence="3">
    <location>
        <begin position="99"/>
        <end position="126"/>
    </location>
</feature>
<name>A0A3B1CGK6_9ZZZZ</name>
<dbReference type="Pfam" id="PF13624">
    <property type="entry name" value="SurA_N_3"/>
    <property type="match status" value="1"/>
</dbReference>
<dbReference type="SUPFAM" id="SSF52540">
    <property type="entry name" value="P-loop containing nucleoside triphosphate hydrolases"/>
    <property type="match status" value="1"/>
</dbReference>
<dbReference type="Pfam" id="PF00025">
    <property type="entry name" value="Arf"/>
    <property type="match status" value="1"/>
</dbReference>
<keyword evidence="3" id="KW-0175">Coiled coil</keyword>
<dbReference type="PANTHER" id="PTHR42708:SF1">
    <property type="entry name" value="GLIDING MOTILITY PROTEIN MGLA"/>
    <property type="match status" value="1"/>
</dbReference>
<dbReference type="InterPro" id="IPR027417">
    <property type="entry name" value="P-loop_NTPase"/>
</dbReference>
<dbReference type="PANTHER" id="PTHR42708">
    <property type="entry name" value="ATP/GTP-BINDING PROTEIN-RELATED"/>
    <property type="match status" value="1"/>
</dbReference>
<dbReference type="AlphaFoldDB" id="A0A3B1CGK6"/>
<protein>
    <submittedName>
        <fullName evidence="4">Gliding motility protein MglA</fullName>
    </submittedName>
</protein>
<dbReference type="Gene3D" id="1.10.4030.10">
    <property type="entry name" value="Porin chaperone SurA, peptide-binding domain"/>
    <property type="match status" value="1"/>
</dbReference>
<keyword evidence="2" id="KW-0342">GTP-binding</keyword>
<reference evidence="4" key="1">
    <citation type="submission" date="2018-06" db="EMBL/GenBank/DDBJ databases">
        <authorList>
            <person name="Zhirakovskaya E."/>
        </authorList>
    </citation>
    <scope>NUCLEOTIDE SEQUENCE</scope>
</reference>
<proteinExistence type="predicted"/>
<dbReference type="InterPro" id="IPR027304">
    <property type="entry name" value="Trigger_fact/SurA_dom_sf"/>
</dbReference>
<dbReference type="Gene3D" id="3.40.50.300">
    <property type="entry name" value="P-loop containing nucleotide triphosphate hydrolases"/>
    <property type="match status" value="1"/>
</dbReference>
<dbReference type="InterPro" id="IPR052705">
    <property type="entry name" value="Gliding_Motility_GTPase"/>
</dbReference>
<sequence>MQINYAKKLISCKLVYYGPGMSGKTTNLELIHQKVPDENKGEMTSIATEGDRTLFFDFLPLDLGEVRGMTTKFQLYTVPGQIYYASTRKLVLQGADGVIFVADSQAEKLEENLESLQDLADNLKEYGIKVTEIPFVIQWNKRDLPTAMPIEELEEKVNWPKAATTSAVAATGEGVLQTLKLAASLVLDRLNANTAPGAAATSQTSEPATEERKPEIYVAKVNQDSISKAYFSQYCQAQHRINAKSDAVEDFKKFSREEKKKLLESLVNYVLLLQDAKKRNIQASKKEVESQLNSFTKRFSSKEKLDEYLTNRKITLDSLRNEATKNIIIGKIIFEIIPDINERLKISEDEIQKFYDSNKDKMGGNPLEKVKKDIKSHLKNVRKRKLLGEFHEKLKEQAQIKIFEDKL</sequence>
<gene>
    <name evidence="4" type="ORF">MNBD_NITROSPINAE03-1595</name>
</gene>
<dbReference type="EMBL" id="UOGB01000282">
    <property type="protein sequence ID" value="VAX23883.1"/>
    <property type="molecule type" value="Genomic_DNA"/>
</dbReference>